<organism evidence="3 4">
    <name type="scientific">Leucocoprinus birnbaumii</name>
    <dbReference type="NCBI Taxonomy" id="56174"/>
    <lineage>
        <taxon>Eukaryota</taxon>
        <taxon>Fungi</taxon>
        <taxon>Dikarya</taxon>
        <taxon>Basidiomycota</taxon>
        <taxon>Agaricomycotina</taxon>
        <taxon>Agaricomycetes</taxon>
        <taxon>Agaricomycetidae</taxon>
        <taxon>Agaricales</taxon>
        <taxon>Agaricineae</taxon>
        <taxon>Agaricaceae</taxon>
        <taxon>Leucocoprinus</taxon>
    </lineage>
</organism>
<accession>A0AAD5VR02</accession>
<sequence length="912" mass="100465">MRPYEQTPPSSPVKKRPRLSSPENPTESYSQEQLDVPDDSFVQPKLGFSKATALLPVAASNSSTINDDPDNPFTNPLPKFTTASSILPGLGFAAASSIQIDAAKSSERSPSPDTPHHNDYDAWFQPAASIPSLGFQAATFVSPASAAPSSAGFVNLKSHSTLAPSAAALAKAQARLKELWEEDLPDSENIDPSVKAKDQFATPAPISASSTFHRPALQSLDNGNQTPGTPTPAGFARPLIPGKPQVVEQLRTKQKPFKSPLVRNAPGPSFASSPLNPRAGLMPGAGVTNQRSVSSTVPSTPLKHVLPPPKSSDFQTPVRVPARTPRTTPAPFVTPFKPGMRPGEPGRAKLQDSIRSREPQSVIRSPAMSLHASTNSTRHPPSKQFKTFFDLRPPSPRKTLSESGMRPQQFDQEDFESMDINIQELQQITPTLAVYYSFHTASPLPPSQTDQPVQILGSEAALKELQDLGCTLATKAWVDNHWGLILWKLAGMVALDPDSESDPRTKRWCWAEVKRQLLYRYERELNQAKRPALRLIATQDASAAVPLALCVSGITWKEAEGGRGNTYAELEVTDGWYRLRAKVDAPMARAIRKKTIRVGRKIGVAGARLDSERKEPQEILEAYNSVKLVLSGNSSHLLPWDAKLGFVRGPCISTMHSLTPDGGSIAAMDVVVVKTHAVAFIEFLTDPSGRKRKEGPRGEAEEMKINEEWKRDREASKLRSEFEKKYARYESYIDKLERRAGNHFHPRQDDLTDELISDEPPDHIEKLYDQLEEHDDATGVLSRIGAHDAGWLARHIRRCLDGECERAGEEIARELEATCPPRDVRSFRVIVVEDSQTCRRPANRHAQLTVWDVLSLTLSEGSKPGAIEVGTRFLITNLIPQQQGAWMGNQPNSQIFLATTRASRWRKLKASD</sequence>
<feature type="compositionally biased region" description="Polar residues" evidence="1">
    <location>
        <begin position="21"/>
        <end position="33"/>
    </location>
</feature>
<dbReference type="SUPFAM" id="SSF50249">
    <property type="entry name" value="Nucleic acid-binding proteins"/>
    <property type="match status" value="2"/>
</dbReference>
<protein>
    <recommendedName>
        <fullName evidence="2">BRCA2 OB1 domain-containing protein</fullName>
    </recommendedName>
</protein>
<feature type="domain" description="BRCA2 OB1" evidence="2">
    <location>
        <begin position="531"/>
        <end position="647"/>
    </location>
</feature>
<feature type="compositionally biased region" description="Polar residues" evidence="1">
    <location>
        <begin position="287"/>
        <end position="299"/>
    </location>
</feature>
<dbReference type="InterPro" id="IPR015187">
    <property type="entry name" value="BRCA2_OB_1"/>
</dbReference>
<dbReference type="AlphaFoldDB" id="A0AAD5VR02"/>
<evidence type="ECO:0000313" key="4">
    <source>
        <dbReference type="Proteomes" id="UP001213000"/>
    </source>
</evidence>
<evidence type="ECO:0000313" key="3">
    <source>
        <dbReference type="EMBL" id="KAJ3567335.1"/>
    </source>
</evidence>
<gene>
    <name evidence="3" type="ORF">NP233_g6425</name>
</gene>
<dbReference type="GO" id="GO:0006355">
    <property type="term" value="P:regulation of DNA-templated transcription"/>
    <property type="evidence" value="ECO:0007669"/>
    <property type="project" value="TreeGrafter"/>
</dbReference>
<feature type="region of interest" description="Disordered" evidence="1">
    <location>
        <begin position="287"/>
        <end position="407"/>
    </location>
</feature>
<dbReference type="EMBL" id="JANIEX010000420">
    <property type="protein sequence ID" value="KAJ3567335.1"/>
    <property type="molecule type" value="Genomic_DNA"/>
</dbReference>
<dbReference type="PANTHER" id="PTHR11289:SF0">
    <property type="entry name" value="BREAST CANCER TYPE 2 SUSCEPTIBILITY PROTEIN"/>
    <property type="match status" value="1"/>
</dbReference>
<dbReference type="GO" id="GO:0000724">
    <property type="term" value="P:double-strand break repair via homologous recombination"/>
    <property type="evidence" value="ECO:0007669"/>
    <property type="project" value="InterPro"/>
</dbReference>
<keyword evidence="4" id="KW-1185">Reference proteome</keyword>
<feature type="compositionally biased region" description="Basic and acidic residues" evidence="1">
    <location>
        <begin position="344"/>
        <end position="358"/>
    </location>
</feature>
<feature type="region of interest" description="Disordered" evidence="1">
    <location>
        <begin position="1"/>
        <end position="40"/>
    </location>
</feature>
<dbReference type="SUPFAM" id="SSF81872">
    <property type="entry name" value="BRCA2 helical domain"/>
    <property type="match status" value="1"/>
</dbReference>
<dbReference type="InterPro" id="IPR012340">
    <property type="entry name" value="NA-bd_OB-fold"/>
</dbReference>
<evidence type="ECO:0000256" key="1">
    <source>
        <dbReference type="SAM" id="MobiDB-lite"/>
    </source>
</evidence>
<dbReference type="Gene3D" id="2.40.50.140">
    <property type="entry name" value="Nucleic acid-binding proteins"/>
    <property type="match status" value="3"/>
</dbReference>
<dbReference type="InterPro" id="IPR015525">
    <property type="entry name" value="BRCA2"/>
</dbReference>
<dbReference type="Pfam" id="PF09103">
    <property type="entry name" value="BRCA-2_OB1"/>
    <property type="match status" value="1"/>
</dbReference>
<proteinExistence type="predicted"/>
<feature type="compositionally biased region" description="Polar residues" evidence="1">
    <location>
        <begin position="219"/>
        <end position="228"/>
    </location>
</feature>
<dbReference type="PANTHER" id="PTHR11289">
    <property type="entry name" value="BREAST CANCER TYPE 2 SUSCEPTIBILITY PROTEIN BRCA2"/>
    <property type="match status" value="1"/>
</dbReference>
<feature type="region of interest" description="Disordered" evidence="1">
    <location>
        <begin position="216"/>
        <end position="240"/>
    </location>
</feature>
<name>A0AAD5VR02_9AGAR</name>
<reference evidence="3" key="1">
    <citation type="submission" date="2022-07" db="EMBL/GenBank/DDBJ databases">
        <title>Genome Sequence of Leucocoprinus birnbaumii.</title>
        <authorList>
            <person name="Buettner E."/>
        </authorList>
    </citation>
    <scope>NUCLEOTIDE SEQUENCE</scope>
    <source>
        <strain evidence="3">VT141</strain>
    </source>
</reference>
<dbReference type="CDD" id="cd04493">
    <property type="entry name" value="BRCA2DBD_OB1"/>
    <property type="match status" value="1"/>
</dbReference>
<dbReference type="InterPro" id="IPR036315">
    <property type="entry name" value="BRCA2_hlx_sf"/>
</dbReference>
<feature type="compositionally biased region" description="Low complexity" evidence="1">
    <location>
        <begin position="316"/>
        <end position="336"/>
    </location>
</feature>
<dbReference type="Proteomes" id="UP001213000">
    <property type="component" value="Unassembled WGS sequence"/>
</dbReference>
<comment type="caution">
    <text evidence="3">The sequence shown here is derived from an EMBL/GenBank/DDBJ whole genome shotgun (WGS) entry which is preliminary data.</text>
</comment>
<evidence type="ECO:0000259" key="2">
    <source>
        <dbReference type="Pfam" id="PF09103"/>
    </source>
</evidence>